<organism evidence="3 4">
    <name type="scientific">Paeniglutamicibacter gangotriensis</name>
    <dbReference type="NCBI Taxonomy" id="254787"/>
    <lineage>
        <taxon>Bacteria</taxon>
        <taxon>Bacillati</taxon>
        <taxon>Actinomycetota</taxon>
        <taxon>Actinomycetes</taxon>
        <taxon>Micrococcales</taxon>
        <taxon>Micrococcaceae</taxon>
        <taxon>Paeniglutamicibacter</taxon>
    </lineage>
</organism>
<reference evidence="3 4" key="1">
    <citation type="submission" date="2019-07" db="EMBL/GenBank/DDBJ databases">
        <title>Analysis of the biochemical properties, biological activity and biotechnological potential of siderophores and biosurfactants produced by Antarctic psychrotolerant bacteria.</title>
        <authorList>
            <person name="Styczynski M."/>
            <person name="Krucon T."/>
            <person name="Decewicz P."/>
            <person name="Dziewit L."/>
        </authorList>
    </citation>
    <scope>NUCLEOTIDE SEQUENCE [LARGE SCALE GENOMIC DNA]</scope>
    <source>
        <strain evidence="3 4">ANT_H27</strain>
    </source>
</reference>
<evidence type="ECO:0000259" key="2">
    <source>
        <dbReference type="Pfam" id="PF12697"/>
    </source>
</evidence>
<feature type="compositionally biased region" description="Acidic residues" evidence="1">
    <location>
        <begin position="18"/>
        <end position="28"/>
    </location>
</feature>
<dbReference type="PANTHER" id="PTHR43194">
    <property type="entry name" value="HYDROLASE ALPHA/BETA FOLD FAMILY"/>
    <property type="match status" value="1"/>
</dbReference>
<keyword evidence="3" id="KW-0378">Hydrolase</keyword>
<proteinExistence type="predicted"/>
<protein>
    <submittedName>
        <fullName evidence="3">Alpha/beta fold hydrolase</fullName>
    </submittedName>
</protein>
<dbReference type="SUPFAM" id="SSF53474">
    <property type="entry name" value="alpha/beta-Hydrolases"/>
    <property type="match status" value="1"/>
</dbReference>
<feature type="domain" description="AB hydrolase-1" evidence="2">
    <location>
        <begin position="191"/>
        <end position="411"/>
    </location>
</feature>
<dbReference type="Pfam" id="PF12697">
    <property type="entry name" value="Abhydrolase_6"/>
    <property type="match status" value="1"/>
</dbReference>
<feature type="region of interest" description="Disordered" evidence="1">
    <location>
        <begin position="1"/>
        <end position="184"/>
    </location>
</feature>
<dbReference type="InterPro" id="IPR050228">
    <property type="entry name" value="Carboxylesterase_BioH"/>
</dbReference>
<accession>A0A5B0EEI8</accession>
<comment type="caution">
    <text evidence="3">The sequence shown here is derived from an EMBL/GenBank/DDBJ whole genome shotgun (WGS) entry which is preliminary data.</text>
</comment>
<dbReference type="AlphaFoldDB" id="A0A5B0EEI8"/>
<feature type="compositionally biased region" description="Basic and acidic residues" evidence="1">
    <location>
        <begin position="29"/>
        <end position="38"/>
    </location>
</feature>
<name>A0A5B0EEI8_9MICC</name>
<evidence type="ECO:0000313" key="4">
    <source>
        <dbReference type="Proteomes" id="UP000323856"/>
    </source>
</evidence>
<gene>
    <name evidence="3" type="ORF">FQ154_09125</name>
</gene>
<feature type="compositionally biased region" description="Basic and acidic residues" evidence="1">
    <location>
        <begin position="115"/>
        <end position="135"/>
    </location>
</feature>
<dbReference type="PRINTS" id="PR00111">
    <property type="entry name" value="ABHYDROLASE"/>
</dbReference>
<dbReference type="InterPro" id="IPR029058">
    <property type="entry name" value="AB_hydrolase_fold"/>
</dbReference>
<dbReference type="PANTHER" id="PTHR43194:SF5">
    <property type="entry name" value="PIMELOYL-[ACYL-CARRIER PROTEIN] METHYL ESTER ESTERASE"/>
    <property type="match status" value="1"/>
</dbReference>
<dbReference type="Gene3D" id="3.40.50.1820">
    <property type="entry name" value="alpha/beta hydrolase"/>
    <property type="match status" value="1"/>
</dbReference>
<dbReference type="OrthoDB" id="3519228at2"/>
<dbReference type="Proteomes" id="UP000323856">
    <property type="component" value="Unassembled WGS sequence"/>
</dbReference>
<dbReference type="GO" id="GO:0016787">
    <property type="term" value="F:hydrolase activity"/>
    <property type="evidence" value="ECO:0007669"/>
    <property type="project" value="UniProtKB-KW"/>
</dbReference>
<dbReference type="EMBL" id="VOBL01000007">
    <property type="protein sequence ID" value="KAA0977437.1"/>
    <property type="molecule type" value="Genomic_DNA"/>
</dbReference>
<evidence type="ECO:0000313" key="3">
    <source>
        <dbReference type="EMBL" id="KAA0977437.1"/>
    </source>
</evidence>
<dbReference type="InterPro" id="IPR000073">
    <property type="entry name" value="AB_hydrolase_1"/>
</dbReference>
<evidence type="ECO:0000256" key="1">
    <source>
        <dbReference type="SAM" id="MobiDB-lite"/>
    </source>
</evidence>
<sequence>MARCRHGAPAMSRHDDAGESDAGTDEEFVDHSFEEHGPDGAPAKAAKTRGQVKAQGAARAPKGSRPQAETVARGKPRPDPVPSTPEPARDGAQPELPAGQSKSSSAEQPAGKQRNPAEARGPKDKPARPAKDAKQSTKPAPEAASTPKPSSEPVEAKPASAQPAGDRDPGGYPEFHAPTRARKDGKRAQTIVFLHGGNVANWSWDPQVRAFGDYEVLTPHLPGFGARAQEDWAGLDSAADDVAAVIADEVSNGGAHLVGLSLGGVIALRVLSRHPELVESLMISGVPAAGVSASMRTMSRMQLRLFGSEWYWRFQAGAYGMVADEKDLFAEHGTHLRADNMRAIMDEVDPGGVPAKLGDYKGPALVVAGGKEPKLVAKAFPALARALPQALFRMAPGMHHQWNIEDPLLFNATVRAWVEKGTAHPRLQEPAAQK</sequence>